<comment type="cofactor">
    <cofactor evidence="1">
        <name>FAD</name>
        <dbReference type="ChEBI" id="CHEBI:57692"/>
    </cofactor>
</comment>
<comment type="caution">
    <text evidence="7">The sequence shown here is derived from an EMBL/GenBank/DDBJ whole genome shotgun (WGS) entry which is preliminary data.</text>
</comment>
<keyword evidence="4" id="KW-0274">FAD</keyword>
<dbReference type="Pfam" id="PF01494">
    <property type="entry name" value="FAD_binding_3"/>
    <property type="match status" value="1"/>
</dbReference>
<evidence type="ECO:0000256" key="2">
    <source>
        <dbReference type="ARBA" id="ARBA00007992"/>
    </source>
</evidence>
<evidence type="ECO:0000313" key="7">
    <source>
        <dbReference type="EMBL" id="TKW55970.1"/>
    </source>
</evidence>
<proteinExistence type="inferred from homology"/>
<dbReference type="Proteomes" id="UP000310108">
    <property type="component" value="Unassembled WGS sequence"/>
</dbReference>
<dbReference type="GO" id="GO:0044550">
    <property type="term" value="P:secondary metabolite biosynthetic process"/>
    <property type="evidence" value="ECO:0007669"/>
    <property type="project" value="TreeGrafter"/>
</dbReference>
<keyword evidence="8" id="KW-1185">Reference proteome</keyword>
<accession>A0A4U6XJ17</accession>
<dbReference type="STRING" id="1306861.A0A4U6XJ17"/>
<dbReference type="InterPro" id="IPR051104">
    <property type="entry name" value="FAD_monoxygenase"/>
</dbReference>
<name>A0A4U6XJ17_9PEZI</name>
<dbReference type="PANTHER" id="PTHR46720:SF3">
    <property type="entry name" value="FAD-BINDING DOMAIN-CONTAINING PROTEIN-RELATED"/>
    <property type="match status" value="1"/>
</dbReference>
<evidence type="ECO:0000256" key="3">
    <source>
        <dbReference type="ARBA" id="ARBA00022630"/>
    </source>
</evidence>
<dbReference type="SUPFAM" id="SSF51905">
    <property type="entry name" value="FAD/NAD(P)-binding domain"/>
    <property type="match status" value="1"/>
</dbReference>
<dbReference type="GO" id="GO:0016491">
    <property type="term" value="F:oxidoreductase activity"/>
    <property type="evidence" value="ECO:0007669"/>
    <property type="project" value="UniProtKB-KW"/>
</dbReference>
<comment type="similarity">
    <text evidence="2">Belongs to the paxM FAD-dependent monooxygenase family.</text>
</comment>
<dbReference type="PANTHER" id="PTHR46720">
    <property type="entry name" value="HYDROXYLASE, PUTATIVE (AFU_ORTHOLOGUE AFUA_3G01460)-RELATED"/>
    <property type="match status" value="1"/>
</dbReference>
<dbReference type="SUPFAM" id="SSF54373">
    <property type="entry name" value="FAD-linked reductases, C-terminal domain"/>
    <property type="match status" value="1"/>
</dbReference>
<dbReference type="OrthoDB" id="417877at2759"/>
<gene>
    <name evidence="7" type="primary">nahG</name>
    <name evidence="7" type="ORF">CTA1_11358</name>
</gene>
<dbReference type="Gene3D" id="3.50.50.60">
    <property type="entry name" value="FAD/NAD(P)-binding domain"/>
    <property type="match status" value="1"/>
</dbReference>
<reference evidence="7 8" key="1">
    <citation type="journal article" date="2019" name="PLoS ONE">
        <title>Comparative genome analysis indicates high evolutionary potential of pathogenicity genes in Colletotrichum tanaceti.</title>
        <authorList>
            <person name="Lelwala R.V."/>
            <person name="Korhonen P.K."/>
            <person name="Young N.D."/>
            <person name="Scott J.B."/>
            <person name="Ades P.A."/>
            <person name="Gasser R.B."/>
            <person name="Taylor P.W.J."/>
        </authorList>
    </citation>
    <scope>NUCLEOTIDE SEQUENCE [LARGE SCALE GENOMIC DNA]</scope>
    <source>
        <strain evidence="7">BRIP57314</strain>
    </source>
</reference>
<feature type="domain" description="FAD-binding" evidence="6">
    <location>
        <begin position="142"/>
        <end position="385"/>
    </location>
</feature>
<protein>
    <submittedName>
        <fullName evidence="7">Salicylate hydroxylase</fullName>
    </submittedName>
</protein>
<evidence type="ECO:0000313" key="8">
    <source>
        <dbReference type="Proteomes" id="UP000310108"/>
    </source>
</evidence>
<evidence type="ECO:0000256" key="1">
    <source>
        <dbReference type="ARBA" id="ARBA00001974"/>
    </source>
</evidence>
<organism evidence="7 8">
    <name type="scientific">Colletotrichum tanaceti</name>
    <dbReference type="NCBI Taxonomy" id="1306861"/>
    <lineage>
        <taxon>Eukaryota</taxon>
        <taxon>Fungi</taxon>
        <taxon>Dikarya</taxon>
        <taxon>Ascomycota</taxon>
        <taxon>Pezizomycotina</taxon>
        <taxon>Sordariomycetes</taxon>
        <taxon>Hypocreomycetidae</taxon>
        <taxon>Glomerellales</taxon>
        <taxon>Glomerellaceae</taxon>
        <taxon>Colletotrichum</taxon>
        <taxon>Colletotrichum destructivum species complex</taxon>
    </lineage>
</organism>
<dbReference type="Pfam" id="PF13450">
    <property type="entry name" value="NAD_binding_8"/>
    <property type="match status" value="1"/>
</dbReference>
<keyword evidence="3" id="KW-0285">Flavoprotein</keyword>
<dbReference type="PRINTS" id="PR00420">
    <property type="entry name" value="RNGMNOXGNASE"/>
</dbReference>
<dbReference type="AlphaFoldDB" id="A0A4U6XJ17"/>
<keyword evidence="5" id="KW-0560">Oxidoreductase</keyword>
<dbReference type="InterPro" id="IPR002938">
    <property type="entry name" value="FAD-bd"/>
</dbReference>
<sequence>MSTTTTTTTTQEKGFEVAIVGGGIAGVILAISLARRNVPFTIYEKAHAFAELGVGLGMSPNAVRAMRFCDPAVREAFEEVTGPPIPWSFLDGTSGDTDSTIQFALGDSVESMRGCHRGQFLKRLVALLPEDGGGGGSGDGSGGAIRFGKQLVRVEEPRGVAGRLVMVFDDGTTAETDAVVGCDGIKSTTRAMVVGEDHPSAKCTYTHKYAYRGLVPMAQAVEILGPERTAISGVWMSHDAHFVSYPVAGRTMLNVIAHCTAREDWPSETQLTLPADMESCVRDIERLSPSLKRVIQSLKGVDKWGQFDLGKHPPPTYAKGRICLMGDAAHASTPHQGAGGGICIEDAAVMASLLAADGVGPGAAVEAAFATFDAHRRRRGEWLVESSRRAGQLFELKSEHGRDFEKVGAELKAAAETLWGFRVEDNIRQAVEDLRRRLEGLGERSAAKL</sequence>
<dbReference type="EMBL" id="PJEX01000080">
    <property type="protein sequence ID" value="TKW55970.1"/>
    <property type="molecule type" value="Genomic_DNA"/>
</dbReference>
<evidence type="ECO:0000259" key="6">
    <source>
        <dbReference type="Pfam" id="PF01494"/>
    </source>
</evidence>
<dbReference type="GO" id="GO:0071949">
    <property type="term" value="F:FAD binding"/>
    <property type="evidence" value="ECO:0007669"/>
    <property type="project" value="InterPro"/>
</dbReference>
<dbReference type="InterPro" id="IPR036188">
    <property type="entry name" value="FAD/NAD-bd_sf"/>
</dbReference>
<evidence type="ECO:0000256" key="4">
    <source>
        <dbReference type="ARBA" id="ARBA00022827"/>
    </source>
</evidence>
<evidence type="ECO:0000256" key="5">
    <source>
        <dbReference type="ARBA" id="ARBA00023002"/>
    </source>
</evidence>